<gene>
    <name evidence="3" type="ORF">AVDCRST_MAG56-654</name>
</gene>
<dbReference type="GO" id="GO:0000160">
    <property type="term" value="P:phosphorelay signal transduction system"/>
    <property type="evidence" value="ECO:0007669"/>
    <property type="project" value="InterPro"/>
</dbReference>
<dbReference type="SUPFAM" id="SSF52172">
    <property type="entry name" value="CheY-like"/>
    <property type="match status" value="1"/>
</dbReference>
<keyword evidence="1" id="KW-0597">Phosphoprotein</keyword>
<dbReference type="InterPro" id="IPR011006">
    <property type="entry name" value="CheY-like_superfamily"/>
</dbReference>
<dbReference type="PANTHER" id="PTHR44520:SF2">
    <property type="entry name" value="RESPONSE REGULATOR RCP1"/>
    <property type="match status" value="1"/>
</dbReference>
<feature type="modified residue" description="4-aspartylphosphate" evidence="1">
    <location>
        <position position="66"/>
    </location>
</feature>
<dbReference type="PROSITE" id="PS50110">
    <property type="entry name" value="RESPONSE_REGULATORY"/>
    <property type="match status" value="1"/>
</dbReference>
<dbReference type="Pfam" id="PF00072">
    <property type="entry name" value="Response_reg"/>
    <property type="match status" value="1"/>
</dbReference>
<dbReference type="Gene3D" id="3.40.50.2300">
    <property type="match status" value="1"/>
</dbReference>
<proteinExistence type="predicted"/>
<accession>A0A6J4HIA2</accession>
<dbReference type="SMART" id="SM00448">
    <property type="entry name" value="REC"/>
    <property type="match status" value="1"/>
</dbReference>
<name>A0A6J4HIA2_9SPHI</name>
<dbReference type="PANTHER" id="PTHR44520">
    <property type="entry name" value="RESPONSE REGULATOR RCP1-RELATED"/>
    <property type="match status" value="1"/>
</dbReference>
<feature type="domain" description="Response regulatory" evidence="2">
    <location>
        <begin position="10"/>
        <end position="136"/>
    </location>
</feature>
<dbReference type="AlphaFoldDB" id="A0A6J4HIA2"/>
<dbReference type="InterPro" id="IPR052893">
    <property type="entry name" value="TCS_response_regulator"/>
</dbReference>
<dbReference type="EMBL" id="CADCTQ010000060">
    <property type="protein sequence ID" value="CAA9225149.1"/>
    <property type="molecule type" value="Genomic_DNA"/>
</dbReference>
<evidence type="ECO:0000259" key="2">
    <source>
        <dbReference type="PROSITE" id="PS50110"/>
    </source>
</evidence>
<sequence>MNTATIRFRKVLLVDDNPIDLFINSLVLENEQLAAHIDSAADGQEALEYIEHTGQASQCPDLILLDINMPRMNGFEFLDHYANTACHAASATLIVVLTTSSHTQDKQRAGTYGQVKAYLDKPLTAEKLLKVIGPIS</sequence>
<reference evidence="3" key="1">
    <citation type="submission" date="2020-02" db="EMBL/GenBank/DDBJ databases">
        <authorList>
            <person name="Meier V. D."/>
        </authorList>
    </citation>
    <scope>NUCLEOTIDE SEQUENCE</scope>
    <source>
        <strain evidence="3">AVDCRST_MAG56</strain>
    </source>
</reference>
<evidence type="ECO:0000256" key="1">
    <source>
        <dbReference type="PROSITE-ProRule" id="PRU00169"/>
    </source>
</evidence>
<evidence type="ECO:0000313" key="3">
    <source>
        <dbReference type="EMBL" id="CAA9225149.1"/>
    </source>
</evidence>
<protein>
    <recommendedName>
        <fullName evidence="2">Response regulatory domain-containing protein</fullName>
    </recommendedName>
</protein>
<organism evidence="3">
    <name type="scientific">uncultured Cytophagales bacterium</name>
    <dbReference type="NCBI Taxonomy" id="158755"/>
    <lineage>
        <taxon>Bacteria</taxon>
        <taxon>Pseudomonadati</taxon>
        <taxon>Bacteroidota</taxon>
        <taxon>Sphingobacteriia</taxon>
        <taxon>Sphingobacteriales</taxon>
        <taxon>environmental samples</taxon>
    </lineage>
</organism>
<dbReference type="InterPro" id="IPR001789">
    <property type="entry name" value="Sig_transdc_resp-reg_receiver"/>
</dbReference>